<evidence type="ECO:0000256" key="2">
    <source>
        <dbReference type="ARBA" id="ARBA00007528"/>
    </source>
</evidence>
<dbReference type="InterPro" id="IPR004886">
    <property type="entry name" value="Glucanosyltransferase"/>
</dbReference>
<keyword evidence="5" id="KW-0472">Membrane</keyword>
<dbReference type="PANTHER" id="PTHR31468:SF8">
    <property type="entry name" value="1,3-BETA-GLUCANOSYLTRANSFERASE GAS2"/>
    <property type="match status" value="1"/>
</dbReference>
<dbReference type="EMBL" id="CAJPDS010000063">
    <property type="protein sequence ID" value="CAF9932361.1"/>
    <property type="molecule type" value="Genomic_DNA"/>
</dbReference>
<gene>
    <name evidence="7" type="ORF">HETSPECPRED_008339</name>
</gene>
<dbReference type="Proteomes" id="UP000664521">
    <property type="component" value="Unassembled WGS sequence"/>
</dbReference>
<evidence type="ECO:0000256" key="3">
    <source>
        <dbReference type="ARBA" id="ARBA00022729"/>
    </source>
</evidence>
<keyword evidence="5" id="KW-0808">Transferase</keyword>
<dbReference type="Gene3D" id="3.20.20.80">
    <property type="entry name" value="Glycosidases"/>
    <property type="match status" value="1"/>
</dbReference>
<comment type="function">
    <text evidence="5">Splits internally a 1,3-beta-glucan molecule and transfers the newly generated reducing end (the donor) to the non-reducing end of another 1,3-beta-glucan molecule (the acceptor) forming a 1,3-beta linkage, resulting in the elongation of 1,3-beta-glucan chains in the cell wall.</text>
</comment>
<comment type="subcellular location">
    <subcellularLocation>
        <location evidence="1 5">Cell membrane</location>
        <topology evidence="1 5">Lipid-anchor</topology>
        <topology evidence="1 5">GPI-anchor</topology>
    </subcellularLocation>
</comment>
<feature type="compositionally biased region" description="Low complexity" evidence="6">
    <location>
        <begin position="383"/>
        <end position="400"/>
    </location>
</feature>
<dbReference type="GO" id="GO:0031505">
    <property type="term" value="P:fungal-type cell wall organization"/>
    <property type="evidence" value="ECO:0007669"/>
    <property type="project" value="TreeGrafter"/>
</dbReference>
<dbReference type="SUPFAM" id="SSF51445">
    <property type="entry name" value="(Trans)glycosidases"/>
    <property type="match status" value="1"/>
</dbReference>
<evidence type="ECO:0000256" key="5">
    <source>
        <dbReference type="RuleBase" id="RU361209"/>
    </source>
</evidence>
<reference evidence="7" key="1">
    <citation type="submission" date="2021-03" db="EMBL/GenBank/DDBJ databases">
        <authorList>
            <person name="Tagirdzhanova G."/>
        </authorList>
    </citation>
    <scope>NUCLEOTIDE SEQUENCE</scope>
</reference>
<evidence type="ECO:0000313" key="7">
    <source>
        <dbReference type="EMBL" id="CAF9932361.1"/>
    </source>
</evidence>
<feature type="chain" id="PRO_5034253088" description="1,3-beta-glucanosyltransferase" evidence="5">
    <location>
        <begin position="18"/>
        <end position="430"/>
    </location>
</feature>
<dbReference type="GO" id="GO:0098552">
    <property type="term" value="C:side of membrane"/>
    <property type="evidence" value="ECO:0007669"/>
    <property type="project" value="UniProtKB-KW"/>
</dbReference>
<dbReference type="Pfam" id="PF03198">
    <property type="entry name" value="Glyco_hydro_72"/>
    <property type="match status" value="1"/>
</dbReference>
<dbReference type="PANTHER" id="PTHR31468">
    <property type="entry name" value="1,3-BETA-GLUCANOSYLTRANSFERASE GAS1"/>
    <property type="match status" value="1"/>
</dbReference>
<dbReference type="OrthoDB" id="421038at2759"/>
<dbReference type="EC" id="2.4.1.-" evidence="5"/>
<evidence type="ECO:0000256" key="6">
    <source>
        <dbReference type="SAM" id="MobiDB-lite"/>
    </source>
</evidence>
<dbReference type="AlphaFoldDB" id="A0A8H3G3C7"/>
<accession>A0A8H3G3C7</accession>
<protein>
    <recommendedName>
        <fullName evidence="5">1,3-beta-glucanosyltransferase</fullName>
        <ecNumber evidence="5">2.4.1.-</ecNumber>
    </recommendedName>
</protein>
<dbReference type="GO" id="GO:0071970">
    <property type="term" value="P:fungal-type cell wall (1-&gt;3)-beta-D-glucan biosynthetic process"/>
    <property type="evidence" value="ECO:0007669"/>
    <property type="project" value="TreeGrafter"/>
</dbReference>
<comment type="similarity">
    <text evidence="2 5">Belongs to the glycosyl hydrolase 72 family.</text>
</comment>
<proteinExistence type="inferred from homology"/>
<feature type="signal peptide" evidence="5">
    <location>
        <begin position="1"/>
        <end position="17"/>
    </location>
</feature>
<keyword evidence="5" id="KW-0449">Lipoprotein</keyword>
<organism evidence="7 8">
    <name type="scientific">Heterodermia speciosa</name>
    <dbReference type="NCBI Taxonomy" id="116794"/>
    <lineage>
        <taxon>Eukaryota</taxon>
        <taxon>Fungi</taxon>
        <taxon>Dikarya</taxon>
        <taxon>Ascomycota</taxon>
        <taxon>Pezizomycotina</taxon>
        <taxon>Lecanoromycetes</taxon>
        <taxon>OSLEUM clade</taxon>
        <taxon>Lecanoromycetidae</taxon>
        <taxon>Caliciales</taxon>
        <taxon>Physciaceae</taxon>
        <taxon>Heterodermia</taxon>
    </lineage>
</organism>
<comment type="caution">
    <text evidence="7">The sequence shown here is derived from an EMBL/GenBank/DDBJ whole genome shotgun (WGS) entry which is preliminary data.</text>
</comment>
<dbReference type="InterPro" id="IPR017853">
    <property type="entry name" value="GH"/>
</dbReference>
<dbReference type="GO" id="GO:0005886">
    <property type="term" value="C:plasma membrane"/>
    <property type="evidence" value="ECO:0007669"/>
    <property type="project" value="UniProtKB-SubCell"/>
</dbReference>
<evidence type="ECO:0000313" key="8">
    <source>
        <dbReference type="Proteomes" id="UP000664521"/>
    </source>
</evidence>
<name>A0A8H3G3C7_9LECA</name>
<sequence>MSVLLAALVACVNLVFAASSLPEITAVGSKFFTADGDQFYIKGIAYQLISLDPLLDEAQCTRDATSMQKLGANAIRVYHVDSTGDHSGCMSAFAEAGIYLFVDLDTFDTQINQDSPTWNQTQLTAFQAVLDEFQQYSNTAGVFVGNEVLTRANGSGAAPYVKAALRDVKSYRNSKNYRKIPVGYSAADIPELRPMLQNYFACGDDPSINADFFSLNVYEWCGVSSYQGSGYSMLEQNATGYNIPIFISETGCRKPAPRLFDDQDSIFGNDMAKTWSGAIIYEWIEEMNDYGLISYGPKVNPTISTDALDGFPRSGTPTPVSPDYSNLQQHWATLTPAGVKLAAYTGSTAGLSPPACPTSTKDGWVVNGNAKLPSLGQTLEAAATASSTAPTGSASASASATGGGTATGGKEVAGMGLGLVGVMLGFIVWL</sequence>
<dbReference type="GO" id="GO:0042124">
    <property type="term" value="F:1,3-beta-glucanosyltransferase activity"/>
    <property type="evidence" value="ECO:0007669"/>
    <property type="project" value="TreeGrafter"/>
</dbReference>
<evidence type="ECO:0000256" key="1">
    <source>
        <dbReference type="ARBA" id="ARBA00004609"/>
    </source>
</evidence>
<evidence type="ECO:0000256" key="4">
    <source>
        <dbReference type="ARBA" id="ARBA00023180"/>
    </source>
</evidence>
<keyword evidence="4" id="KW-0325">Glycoprotein</keyword>
<keyword evidence="3 5" id="KW-0732">Signal</keyword>
<feature type="region of interest" description="Disordered" evidence="6">
    <location>
        <begin position="383"/>
        <end position="407"/>
    </location>
</feature>
<keyword evidence="5" id="KW-0336">GPI-anchor</keyword>
<keyword evidence="8" id="KW-1185">Reference proteome</keyword>